<evidence type="ECO:0000256" key="1">
    <source>
        <dbReference type="SAM" id="MobiDB-lite"/>
    </source>
</evidence>
<sequence>AFEMKEFDNSPAKIDITNIDGQINPSFVGSHTDYQLQTISEEEYPKPSGLLRGTSASNSSFQVLYEAAAGEDSHGITFAAPPPAPSSAFAHKQQQHHQSNDRPAHERQSSVLDPMSDRVSTILVWQNLVVFTREDEKKLCFKRCLSKNAQPKSKRLLHNVSGAITGGLWAVMGEFLFNFYVD</sequence>
<gene>
    <name evidence="2" type="ORF">BYL167_LOCUS57524</name>
    <name evidence="3" type="ORF">GIL414_LOCUS64658</name>
</gene>
<name>A0A8S3DXK6_9BILA</name>
<comment type="caution">
    <text evidence="2">The sequence shown here is derived from an EMBL/GenBank/DDBJ whole genome shotgun (WGS) entry which is preliminary data.</text>
</comment>
<dbReference type="EMBL" id="CAJOBH010225068">
    <property type="protein sequence ID" value="CAF5046340.1"/>
    <property type="molecule type" value="Genomic_DNA"/>
</dbReference>
<accession>A0A8S3DXK6</accession>
<feature type="compositionally biased region" description="Basic and acidic residues" evidence="1">
    <location>
        <begin position="98"/>
        <end position="108"/>
    </location>
</feature>
<organism evidence="2 4">
    <name type="scientific">Rotaria magnacalcarata</name>
    <dbReference type="NCBI Taxonomy" id="392030"/>
    <lineage>
        <taxon>Eukaryota</taxon>
        <taxon>Metazoa</taxon>
        <taxon>Spiralia</taxon>
        <taxon>Gnathifera</taxon>
        <taxon>Rotifera</taxon>
        <taxon>Eurotatoria</taxon>
        <taxon>Bdelloidea</taxon>
        <taxon>Philodinida</taxon>
        <taxon>Philodinidae</taxon>
        <taxon>Rotaria</taxon>
    </lineage>
</organism>
<proteinExistence type="predicted"/>
<feature type="non-terminal residue" evidence="2">
    <location>
        <position position="1"/>
    </location>
</feature>
<dbReference type="Proteomes" id="UP000681967">
    <property type="component" value="Unassembled WGS sequence"/>
</dbReference>
<dbReference type="AlphaFoldDB" id="A0A8S3DXK6"/>
<evidence type="ECO:0000313" key="4">
    <source>
        <dbReference type="Proteomes" id="UP000681967"/>
    </source>
</evidence>
<evidence type="ECO:0000313" key="3">
    <source>
        <dbReference type="EMBL" id="CAF5144225.1"/>
    </source>
</evidence>
<dbReference type="Proteomes" id="UP000681720">
    <property type="component" value="Unassembled WGS sequence"/>
</dbReference>
<dbReference type="EMBL" id="CAJOBJ010281216">
    <property type="protein sequence ID" value="CAF5144225.1"/>
    <property type="molecule type" value="Genomic_DNA"/>
</dbReference>
<feature type="region of interest" description="Disordered" evidence="1">
    <location>
        <begin position="74"/>
        <end position="112"/>
    </location>
</feature>
<evidence type="ECO:0000313" key="2">
    <source>
        <dbReference type="EMBL" id="CAF5046340.1"/>
    </source>
</evidence>
<reference evidence="2" key="1">
    <citation type="submission" date="2021-02" db="EMBL/GenBank/DDBJ databases">
        <authorList>
            <person name="Nowell W R."/>
        </authorList>
    </citation>
    <scope>NUCLEOTIDE SEQUENCE</scope>
</reference>
<protein>
    <submittedName>
        <fullName evidence="2">Uncharacterized protein</fullName>
    </submittedName>
</protein>